<reference evidence="2" key="1">
    <citation type="submission" date="2014-07" db="EMBL/GenBank/DDBJ databases">
        <title>Identification of a novel salt tolerance gene in wild soybean by whole-genome sequencing.</title>
        <authorList>
            <person name="Lam H.-M."/>
            <person name="Qi X."/>
            <person name="Li M.-W."/>
            <person name="Liu X."/>
            <person name="Xie M."/>
            <person name="Ni M."/>
            <person name="Xu X."/>
        </authorList>
    </citation>
    <scope>NUCLEOTIDE SEQUENCE [LARGE SCALE GENOMIC DNA]</scope>
    <source>
        <tissue evidence="2">Root</tissue>
    </source>
</reference>
<feature type="transmembrane region" description="Helical" evidence="1">
    <location>
        <begin position="38"/>
        <end position="60"/>
    </location>
</feature>
<accession>A0A0B2PAW9</accession>
<keyword evidence="1" id="KW-1133">Transmembrane helix</keyword>
<name>A0A0B2PAW9_GLYSO</name>
<dbReference type="AlphaFoldDB" id="A0A0B2PAW9"/>
<keyword evidence="1" id="KW-0812">Transmembrane</keyword>
<proteinExistence type="predicted"/>
<keyword evidence="1" id="KW-0472">Membrane</keyword>
<gene>
    <name evidence="2" type="ORF">glysoja_031928</name>
</gene>
<dbReference type="EMBL" id="KN668935">
    <property type="protein sequence ID" value="KHN04828.1"/>
    <property type="molecule type" value="Genomic_DNA"/>
</dbReference>
<protein>
    <submittedName>
        <fullName evidence="2">MAR-binding filament-like protein 1-1</fullName>
    </submittedName>
</protein>
<sequence>MLAKHCMWQVTEETDVKTQEDNWEAEKAPEVDQPSNSFLLLLNGIGVFSSGVLGALYKLAQKEKSTVVATIETVSLYALLGVNVMSWRRNTMT</sequence>
<feature type="transmembrane region" description="Helical" evidence="1">
    <location>
        <begin position="67"/>
        <end position="87"/>
    </location>
</feature>
<dbReference type="Proteomes" id="UP000053555">
    <property type="component" value="Unassembled WGS sequence"/>
</dbReference>
<evidence type="ECO:0000256" key="1">
    <source>
        <dbReference type="SAM" id="Phobius"/>
    </source>
</evidence>
<evidence type="ECO:0000313" key="2">
    <source>
        <dbReference type="EMBL" id="KHN04828.1"/>
    </source>
</evidence>
<organism evidence="2">
    <name type="scientific">Glycine soja</name>
    <name type="common">Wild soybean</name>
    <dbReference type="NCBI Taxonomy" id="3848"/>
    <lineage>
        <taxon>Eukaryota</taxon>
        <taxon>Viridiplantae</taxon>
        <taxon>Streptophyta</taxon>
        <taxon>Embryophyta</taxon>
        <taxon>Tracheophyta</taxon>
        <taxon>Spermatophyta</taxon>
        <taxon>Magnoliopsida</taxon>
        <taxon>eudicotyledons</taxon>
        <taxon>Gunneridae</taxon>
        <taxon>Pentapetalae</taxon>
        <taxon>rosids</taxon>
        <taxon>fabids</taxon>
        <taxon>Fabales</taxon>
        <taxon>Fabaceae</taxon>
        <taxon>Papilionoideae</taxon>
        <taxon>50 kb inversion clade</taxon>
        <taxon>NPAAA clade</taxon>
        <taxon>indigoferoid/millettioid clade</taxon>
        <taxon>Phaseoleae</taxon>
        <taxon>Glycine</taxon>
        <taxon>Glycine subgen. Soja</taxon>
    </lineage>
</organism>